<reference evidence="1 2" key="1">
    <citation type="submission" date="2021-04" db="EMBL/GenBank/DDBJ databases">
        <authorList>
            <person name="Shkoporov A.N."/>
            <person name="Stockdale S.R."/>
            <person name="Guerin E."/>
            <person name="Ross R.P."/>
            <person name="Hill C."/>
        </authorList>
    </citation>
    <scope>NUCLEOTIDE SEQUENCE [LARGE SCALE GENOMIC DNA]</scope>
    <source>
        <strain evidence="2">cr123_1</strain>
    </source>
</reference>
<dbReference type="Proteomes" id="UP000827429">
    <property type="component" value="Segment"/>
</dbReference>
<evidence type="ECO:0000313" key="1">
    <source>
        <dbReference type="EMBL" id="QWM89187.1"/>
    </source>
</evidence>
<dbReference type="GeneID" id="75691336"/>
<evidence type="ECO:0000313" key="2">
    <source>
        <dbReference type="Proteomes" id="UP000827429"/>
    </source>
</evidence>
<sequence>MKKLVIIVLIIALINLLITILLFNKSGAESSFQLINGFPDTVVNKVRIDSVELSIKHLDSTIINYNTYEKEVIDDVLNLDDSATVAKFYELIGSSSTGG</sequence>
<name>A0AAE7V3I9_9CAUD</name>
<accession>A0AAE7V3I9</accession>
<protein>
    <submittedName>
        <fullName evidence="1">Uncharacterized protein</fullName>
    </submittedName>
</protein>
<dbReference type="KEGG" id="vg:75691336"/>
<gene>
    <name evidence="1" type="primary">gp_15288</name>
</gene>
<proteinExistence type="predicted"/>
<keyword evidence="2" id="KW-1185">Reference proteome</keyword>
<dbReference type="RefSeq" id="YP_010358759.1">
    <property type="nucleotide sequence ID" value="NC_062766.1"/>
</dbReference>
<dbReference type="EMBL" id="MZ130476">
    <property type="protein sequence ID" value="QWM89187.1"/>
    <property type="molecule type" value="Genomic_DNA"/>
</dbReference>
<organism evidence="1 2">
    <name type="scientific">uncultured phage cr123_1</name>
    <dbReference type="NCBI Taxonomy" id="2986401"/>
    <lineage>
        <taxon>Viruses</taxon>
        <taxon>Duplodnaviria</taxon>
        <taxon>Heunggongvirae</taxon>
        <taxon>Uroviricota</taxon>
        <taxon>Caudoviricetes</taxon>
        <taxon>Crassvirales</taxon>
        <taxon>Intestiviridae</taxon>
        <taxon>Crudevirinae</taxon>
        <taxon>Delmidovirus</taxon>
        <taxon>Delmidovirus copri</taxon>
    </lineage>
</organism>